<gene>
    <name evidence="1" type="ORF">SAMN06295912_102243</name>
</gene>
<dbReference type="Proteomes" id="UP000198281">
    <property type="component" value="Unassembled WGS sequence"/>
</dbReference>
<dbReference type="EMBL" id="FZOS01000002">
    <property type="protein sequence ID" value="SNS20201.1"/>
    <property type="molecule type" value="Genomic_DNA"/>
</dbReference>
<dbReference type="AlphaFoldDB" id="A0A239CKK3"/>
<accession>A0A239CKK3</accession>
<evidence type="ECO:0000313" key="2">
    <source>
        <dbReference type="Proteomes" id="UP000198281"/>
    </source>
</evidence>
<organism evidence="1 2">
    <name type="scientific">Edaphosphingomonas laterariae</name>
    <dbReference type="NCBI Taxonomy" id="861865"/>
    <lineage>
        <taxon>Bacteria</taxon>
        <taxon>Pseudomonadati</taxon>
        <taxon>Pseudomonadota</taxon>
        <taxon>Alphaproteobacteria</taxon>
        <taxon>Sphingomonadales</taxon>
        <taxon>Rhizorhabdaceae</taxon>
        <taxon>Edaphosphingomonas</taxon>
    </lineage>
</organism>
<sequence>MDCLSLPCESMFQVDLIDGIHCEVDPVTGAYVVVDPLTPDQRTSCDAWLLIGGVEIPAERRAAAEDKRAHLASLIERVRACLTLASPCNDCPIHDVEGCNSAQN</sequence>
<protein>
    <submittedName>
        <fullName evidence="1">Uncharacterized protein</fullName>
    </submittedName>
</protein>
<reference evidence="2" key="1">
    <citation type="submission" date="2017-06" db="EMBL/GenBank/DDBJ databases">
        <authorList>
            <person name="Varghese N."/>
            <person name="Submissions S."/>
        </authorList>
    </citation>
    <scope>NUCLEOTIDE SEQUENCE [LARGE SCALE GENOMIC DNA]</scope>
    <source>
        <strain evidence="2">LNB2</strain>
    </source>
</reference>
<proteinExistence type="predicted"/>
<keyword evidence="2" id="KW-1185">Reference proteome</keyword>
<name>A0A239CKK3_9SPHN</name>
<evidence type="ECO:0000313" key="1">
    <source>
        <dbReference type="EMBL" id="SNS20201.1"/>
    </source>
</evidence>